<comment type="caution">
    <text evidence="3">The sequence shown here is derived from an EMBL/GenBank/DDBJ whole genome shotgun (WGS) entry which is preliminary data.</text>
</comment>
<dbReference type="OrthoDB" id="8521018at2"/>
<dbReference type="GO" id="GO:0090529">
    <property type="term" value="P:cell septum assembly"/>
    <property type="evidence" value="ECO:0007669"/>
    <property type="project" value="InterPro"/>
</dbReference>
<organism evidence="3 4">
    <name type="scientific">Rivibacter subsaxonicus</name>
    <dbReference type="NCBI Taxonomy" id="457575"/>
    <lineage>
        <taxon>Bacteria</taxon>
        <taxon>Pseudomonadati</taxon>
        <taxon>Pseudomonadota</taxon>
        <taxon>Betaproteobacteria</taxon>
        <taxon>Burkholderiales</taxon>
        <taxon>Rivibacter</taxon>
    </lineage>
</organism>
<dbReference type="EMBL" id="SHKP01000008">
    <property type="protein sequence ID" value="RZT93621.1"/>
    <property type="molecule type" value="Genomic_DNA"/>
</dbReference>
<dbReference type="InterPro" id="IPR007449">
    <property type="entry name" value="ZipA_FtsZ-bd_C"/>
</dbReference>
<gene>
    <name evidence="3" type="ORF">EV670_3171</name>
</gene>
<protein>
    <recommendedName>
        <fullName evidence="2">ZipA C-terminal FtsZ-binding domain-containing protein</fullName>
    </recommendedName>
</protein>
<dbReference type="SMART" id="SM00771">
    <property type="entry name" value="ZipA_C"/>
    <property type="match status" value="1"/>
</dbReference>
<keyword evidence="4" id="KW-1185">Reference proteome</keyword>
<evidence type="ECO:0000313" key="4">
    <source>
        <dbReference type="Proteomes" id="UP000293671"/>
    </source>
</evidence>
<dbReference type="Proteomes" id="UP000293671">
    <property type="component" value="Unassembled WGS sequence"/>
</dbReference>
<dbReference type="AlphaFoldDB" id="A0A4Q7VA44"/>
<evidence type="ECO:0000256" key="1">
    <source>
        <dbReference type="SAM" id="MobiDB-lite"/>
    </source>
</evidence>
<evidence type="ECO:0000313" key="3">
    <source>
        <dbReference type="EMBL" id="RZT93621.1"/>
    </source>
</evidence>
<accession>A0A4Q7VA44</accession>
<dbReference type="InterPro" id="IPR036765">
    <property type="entry name" value="ZipA_FtsZ-bd_C_sf"/>
</dbReference>
<feature type="region of interest" description="Disordered" evidence="1">
    <location>
        <begin position="32"/>
        <end position="54"/>
    </location>
</feature>
<sequence>MSSLQLWLAILGGLALAGVVAHGAWQSRRSELKRARNEGEAPQPAATADERREPTLGVAGMVEPQAADESPAARAQRRSAGPRLDALVDTIATLQPEAAVSGDAAIQHLPPSRRAGTKPVLIEGLNSASGEWEPLRTGTVYRSFQAGVQLANRSGALNEIEYSEYAQKVEAFAEELQAGVEFGDDMLESVARARELDAFASQHDAQLALRLVARGAAWTPGYIQQHAARHGFVTSALPGRLVLPSAEDGAPPVLSLNFDSQAALADDPAQSAVRELTLAFDVPQTPAEERPFDAWCAAGEALCIALDAAMFDDSGTPLSPQSFPAIGAAVTQLYADLAAQELAAGTPAARRLFS</sequence>
<dbReference type="SUPFAM" id="SSF64383">
    <property type="entry name" value="Cell-division protein ZipA, C-terminal domain"/>
    <property type="match status" value="1"/>
</dbReference>
<name>A0A4Q7VA44_9BURK</name>
<evidence type="ECO:0000259" key="2">
    <source>
        <dbReference type="SMART" id="SM00771"/>
    </source>
</evidence>
<feature type="domain" description="ZipA C-terminal FtsZ-binding" evidence="2">
    <location>
        <begin position="203"/>
        <end position="330"/>
    </location>
</feature>
<reference evidence="3 4" key="1">
    <citation type="submission" date="2019-02" db="EMBL/GenBank/DDBJ databases">
        <title>Genomic Encyclopedia of Type Strains, Phase IV (KMG-IV): sequencing the most valuable type-strain genomes for metagenomic binning, comparative biology and taxonomic classification.</title>
        <authorList>
            <person name="Goeker M."/>
        </authorList>
    </citation>
    <scope>NUCLEOTIDE SEQUENCE [LARGE SCALE GENOMIC DNA]</scope>
    <source>
        <strain evidence="3 4">DSM 19570</strain>
    </source>
</reference>
<dbReference type="RefSeq" id="WP_130433939.1">
    <property type="nucleotide sequence ID" value="NZ_SHKP01000008.1"/>
</dbReference>
<proteinExistence type="predicted"/>